<feature type="domain" description="Galactose-1-phosphate uridyl transferase C-terminal" evidence="17">
    <location>
        <begin position="160"/>
        <end position="289"/>
    </location>
</feature>
<dbReference type="GO" id="GO:0008270">
    <property type="term" value="F:zinc ion binding"/>
    <property type="evidence" value="ECO:0007669"/>
    <property type="project" value="InterPro"/>
</dbReference>
<evidence type="ECO:0000313" key="18">
    <source>
        <dbReference type="EMBL" id="ADU26328.1"/>
    </source>
</evidence>
<comment type="similarity">
    <text evidence="3 15">Belongs to the galactose-1-phosphate uridylyltransferase type 1 family.</text>
</comment>
<keyword evidence="7 15" id="KW-0548">Nucleotidyltransferase</keyword>
<feature type="binding site" evidence="14">
    <location>
        <position position="31"/>
    </location>
    <ligand>
        <name>Zn(2+)</name>
        <dbReference type="ChEBI" id="CHEBI:29105"/>
    </ligand>
</feature>
<evidence type="ECO:0000256" key="5">
    <source>
        <dbReference type="ARBA" id="ARBA00016340"/>
    </source>
</evidence>
<dbReference type="PIRSF" id="PIRSF000808">
    <property type="entry name" value="GalT"/>
    <property type="match status" value="1"/>
</dbReference>
<evidence type="ECO:0000256" key="3">
    <source>
        <dbReference type="ARBA" id="ARBA00010951"/>
    </source>
</evidence>
<evidence type="ECO:0000256" key="10">
    <source>
        <dbReference type="ARBA" id="ARBA00023144"/>
    </source>
</evidence>
<keyword evidence="11 15" id="KW-0119">Carbohydrate metabolism</keyword>
<dbReference type="KEGG" id="eha:Ethha_0759"/>
<dbReference type="PANTHER" id="PTHR11943">
    <property type="entry name" value="GALACTOSE-1-PHOSPHATE URIDYLYLTRANSFERASE"/>
    <property type="match status" value="1"/>
</dbReference>
<dbReference type="UniPathway" id="UPA00214"/>
<dbReference type="STRING" id="663278.Ethha_0759"/>
<evidence type="ECO:0000256" key="8">
    <source>
        <dbReference type="ARBA" id="ARBA00022723"/>
    </source>
</evidence>
<dbReference type="EMBL" id="CP002400">
    <property type="protein sequence ID" value="ADU26328.1"/>
    <property type="molecule type" value="Genomic_DNA"/>
</dbReference>
<dbReference type="InterPro" id="IPR005850">
    <property type="entry name" value="GalP_Utransf_C"/>
</dbReference>
<dbReference type="eggNOG" id="COG1085">
    <property type="taxonomic scope" value="Bacteria"/>
</dbReference>
<evidence type="ECO:0000256" key="12">
    <source>
        <dbReference type="NCBIfam" id="TIGR00209"/>
    </source>
</evidence>
<comment type="catalytic activity">
    <reaction evidence="1 15">
        <text>alpha-D-galactose 1-phosphate + UDP-alpha-D-glucose = alpha-D-glucose 1-phosphate + UDP-alpha-D-galactose</text>
        <dbReference type="Rhea" id="RHEA:13989"/>
        <dbReference type="ChEBI" id="CHEBI:58336"/>
        <dbReference type="ChEBI" id="CHEBI:58601"/>
        <dbReference type="ChEBI" id="CHEBI:58885"/>
        <dbReference type="ChEBI" id="CHEBI:66914"/>
        <dbReference type="EC" id="2.7.7.12"/>
    </reaction>
</comment>
<dbReference type="GO" id="GO:0008108">
    <property type="term" value="F:UDP-glucose:hexose-1-phosphate uridylyltransferase activity"/>
    <property type="evidence" value="ECO:0007669"/>
    <property type="project" value="UniProtKB-UniRule"/>
</dbReference>
<name>E6U2N7_ETHHY</name>
<keyword evidence="19" id="KW-1185">Reference proteome</keyword>
<evidence type="ECO:0000256" key="15">
    <source>
        <dbReference type="RuleBase" id="RU000506"/>
    </source>
</evidence>
<evidence type="ECO:0000256" key="4">
    <source>
        <dbReference type="ARBA" id="ARBA00012384"/>
    </source>
</evidence>
<dbReference type="PROSITE" id="PS00117">
    <property type="entry name" value="GAL_P_UDP_TRANSF_I"/>
    <property type="match status" value="1"/>
</dbReference>
<dbReference type="GO" id="GO:0033499">
    <property type="term" value="P:galactose catabolic process via UDP-galactose, Leloir pathway"/>
    <property type="evidence" value="ECO:0007669"/>
    <property type="project" value="TreeGrafter"/>
</dbReference>
<dbReference type="InterPro" id="IPR001937">
    <property type="entry name" value="GalP_UDPtransf1"/>
</dbReference>
<gene>
    <name evidence="18" type="ordered locus">Ethha_0759</name>
</gene>
<feature type="binding site" evidence="14">
    <location>
        <position position="34"/>
    </location>
    <ligand>
        <name>Zn(2+)</name>
        <dbReference type="ChEBI" id="CHEBI:29105"/>
    </ligand>
</feature>
<dbReference type="RefSeq" id="WP_013484698.1">
    <property type="nucleotide sequence ID" value="NC_014828.1"/>
</dbReference>
<dbReference type="InterPro" id="IPR005849">
    <property type="entry name" value="GalP_Utransf_N"/>
</dbReference>
<evidence type="ECO:0000313" key="19">
    <source>
        <dbReference type="Proteomes" id="UP000001551"/>
    </source>
</evidence>
<dbReference type="AlphaFoldDB" id="E6U2N7"/>
<evidence type="ECO:0000259" key="16">
    <source>
        <dbReference type="Pfam" id="PF01087"/>
    </source>
</evidence>
<dbReference type="NCBIfam" id="TIGR00209">
    <property type="entry name" value="galT_1"/>
    <property type="match status" value="1"/>
</dbReference>
<evidence type="ECO:0000256" key="2">
    <source>
        <dbReference type="ARBA" id="ARBA00004947"/>
    </source>
</evidence>
<dbReference type="InterPro" id="IPR019779">
    <property type="entry name" value="GalP_UDPtransf1_His-AS"/>
</dbReference>
<feature type="binding site" evidence="14">
    <location>
        <position position="89"/>
    </location>
    <ligand>
        <name>Zn(2+)</name>
        <dbReference type="ChEBI" id="CHEBI:29105"/>
    </ligand>
</feature>
<keyword evidence="6 15" id="KW-0808">Transferase</keyword>
<dbReference type="Pfam" id="PF01087">
    <property type="entry name" value="GalP_UDP_transf"/>
    <property type="match status" value="1"/>
</dbReference>
<evidence type="ECO:0000259" key="17">
    <source>
        <dbReference type="Pfam" id="PF02744"/>
    </source>
</evidence>
<comment type="cofactor">
    <cofactor evidence="14">
        <name>Zn(2+)</name>
        <dbReference type="ChEBI" id="CHEBI:29105"/>
    </cofactor>
    <text evidence="14">Binds 1 zinc ion per subunit.</text>
</comment>
<comment type="pathway">
    <text evidence="2 15">Carbohydrate metabolism; galactose metabolism.</text>
</comment>
<keyword evidence="9 14" id="KW-0862">Zinc</keyword>
<keyword evidence="8 14" id="KW-0479">Metal-binding</keyword>
<organism evidence="18 19">
    <name type="scientific">Ethanoligenens harbinense (strain DSM 18485 / JCM 12961 / CGMCC 1.5033 / YUAN-3)</name>
    <dbReference type="NCBI Taxonomy" id="663278"/>
    <lineage>
        <taxon>Bacteria</taxon>
        <taxon>Bacillati</taxon>
        <taxon>Bacillota</taxon>
        <taxon>Clostridia</taxon>
        <taxon>Eubacteriales</taxon>
        <taxon>Oscillospiraceae</taxon>
        <taxon>Ethanoligenens</taxon>
    </lineage>
</organism>
<dbReference type="Gene3D" id="3.30.428.10">
    <property type="entry name" value="HIT-like"/>
    <property type="match status" value="2"/>
</dbReference>
<dbReference type="SUPFAM" id="SSF54197">
    <property type="entry name" value="HIT-like"/>
    <property type="match status" value="2"/>
</dbReference>
<evidence type="ECO:0000256" key="9">
    <source>
        <dbReference type="ARBA" id="ARBA00022833"/>
    </source>
</evidence>
<dbReference type="Pfam" id="PF02744">
    <property type="entry name" value="GalP_UDP_tr_C"/>
    <property type="match status" value="1"/>
</dbReference>
<dbReference type="Proteomes" id="UP000001551">
    <property type="component" value="Chromosome"/>
</dbReference>
<evidence type="ECO:0000256" key="13">
    <source>
        <dbReference type="PIRSR" id="PIRSR000808-1"/>
    </source>
</evidence>
<reference evidence="18 19" key="1">
    <citation type="submission" date="2010-12" db="EMBL/GenBank/DDBJ databases">
        <title>Complete sequence of Ethanoligenens harbinense YUAN-3.</title>
        <authorList>
            <person name="Lucas S."/>
            <person name="Copeland A."/>
            <person name="Lapidus A."/>
            <person name="Cheng J.-F."/>
            <person name="Bruce D."/>
            <person name="Goodwin L."/>
            <person name="Pitluck S."/>
            <person name="Chertkov O."/>
            <person name="Misra M."/>
            <person name="Detter J.C."/>
            <person name="Han C."/>
            <person name="Tapia R."/>
            <person name="Land M."/>
            <person name="Hauser L."/>
            <person name="Jeffries C."/>
            <person name="Kyrpides N."/>
            <person name="Ivanova N."/>
            <person name="Mikhailova N."/>
            <person name="Wang A."/>
            <person name="Mouttaki H."/>
            <person name="He Z."/>
            <person name="Zhou J."/>
            <person name="Hemme C.L."/>
            <person name="Woyke T."/>
        </authorList>
    </citation>
    <scope>NUCLEOTIDE SEQUENCE [LARGE SCALE GENOMIC DNA]</scope>
    <source>
        <strain evidence="19">DSM 18485 / JCM 12961 / CGMCC 1.5033 / YUAN-3</strain>
    </source>
</reference>
<dbReference type="GO" id="GO:0005737">
    <property type="term" value="C:cytoplasm"/>
    <property type="evidence" value="ECO:0007669"/>
    <property type="project" value="TreeGrafter"/>
</dbReference>
<feature type="binding site" evidence="14">
    <location>
        <position position="140"/>
    </location>
    <ligand>
        <name>Zn(2+)</name>
        <dbReference type="ChEBI" id="CHEBI:29105"/>
    </ligand>
</feature>
<dbReference type="HOGENOM" id="CLU_029960_1_1_9"/>
<evidence type="ECO:0000256" key="1">
    <source>
        <dbReference type="ARBA" id="ARBA00001107"/>
    </source>
</evidence>
<evidence type="ECO:0000256" key="6">
    <source>
        <dbReference type="ARBA" id="ARBA00022679"/>
    </source>
</evidence>
<feature type="domain" description="Galactose-1-phosphate uridyl transferase N-terminal" evidence="16">
    <location>
        <begin position="24"/>
        <end position="152"/>
    </location>
</feature>
<protein>
    <recommendedName>
        <fullName evidence="5 12">Galactose-1-phosphate uridylyltransferase</fullName>
        <ecNumber evidence="4 12">2.7.7.12</ecNumber>
    </recommendedName>
</protein>
<feature type="active site" description="Tele-UMP-histidine intermediate" evidence="13">
    <location>
        <position position="142"/>
    </location>
</feature>
<dbReference type="EC" id="2.7.7.12" evidence="4 12"/>
<proteinExistence type="inferred from homology"/>
<evidence type="ECO:0000256" key="14">
    <source>
        <dbReference type="PIRSR" id="PIRSR000808-3"/>
    </source>
</evidence>
<keyword evidence="10 15" id="KW-0299">Galactose metabolism</keyword>
<dbReference type="InterPro" id="IPR036265">
    <property type="entry name" value="HIT-like_sf"/>
</dbReference>
<sequence length="330" mass="38187">MAELRWHPFIRDWVMIASSRQNRPQMPKDWCPFCPGSGKVPDHYDVLKYDNDFPALSQTPPEPDDVATDFFKVRPAYGKCEVILYSPEHTITLPELPVPHIRKLVDLWAERYDALRRDEKIKYVFIFENRGDVVGVTMPHPHGQIYGYSVIPKKLRLELEASEAYYNENDRCLFCDSLKAEQDFQKRVIFQNDHFVCLLPFYTEYPYGVYVYSKRHIGAIADFTGEERDALAAMLKETTGTLDSLFGYKFPYMMCMHNAPVNSGNTSAYYHFHIEFFPPMRSEKKQKFNASSETGAWAHCNPTCPEEKAEELRQAHARFLASAAGQADNH</sequence>
<accession>E6U2N7</accession>
<dbReference type="PANTHER" id="PTHR11943:SF1">
    <property type="entry name" value="GALACTOSE-1-PHOSPHATE URIDYLYLTRANSFERASE"/>
    <property type="match status" value="1"/>
</dbReference>
<evidence type="ECO:0000256" key="11">
    <source>
        <dbReference type="ARBA" id="ARBA00023277"/>
    </source>
</evidence>
<evidence type="ECO:0000256" key="7">
    <source>
        <dbReference type="ARBA" id="ARBA00022695"/>
    </source>
</evidence>